<evidence type="ECO:0000313" key="2">
    <source>
        <dbReference type="EMBL" id="KAG7348168.1"/>
    </source>
</evidence>
<evidence type="ECO:0000313" key="4">
    <source>
        <dbReference type="Proteomes" id="UP000693970"/>
    </source>
</evidence>
<comment type="caution">
    <text evidence="2">The sequence shown here is derived from an EMBL/GenBank/DDBJ whole genome shotgun (WGS) entry which is preliminary data.</text>
</comment>
<dbReference type="Proteomes" id="UP000693970">
    <property type="component" value="Unassembled WGS sequence"/>
</dbReference>
<sequence length="305" mass="32602">MKLSIAYFALVAGVVSAGRPQLSISVQDGNFDGIDGLNPTLNWEGSASSGDVNLDYGIEADARPTTNIASLPRRVWGKASTNAGGWGVSARAERDMRAGDDTSLEFDASNDDADLNIRVVASAGGGVERVEATKGMNMNGARVTLNPRYNVGTEEADVVVGWDNGDTNVKLTASADSQEVNVKHRMDNTNIELNASQDSQSVTIDHQMDNTNIKLTASADNQEVTVSQQLDANNRISPTINNNGDISVEWQRSLGDDSSLTATLKPNESLNVEWKDNDWTANVDMGLSGTDITGANVHVKRDVSF</sequence>
<gene>
    <name evidence="2" type="ORF">IV203_016873</name>
    <name evidence="3" type="ORF">IV203_031585</name>
</gene>
<evidence type="ECO:0008006" key="5">
    <source>
        <dbReference type="Google" id="ProtNLM"/>
    </source>
</evidence>
<name>A0A9K3KSB2_9STRA</name>
<proteinExistence type="predicted"/>
<reference evidence="2" key="2">
    <citation type="submission" date="2021-04" db="EMBL/GenBank/DDBJ databases">
        <authorList>
            <person name="Podell S."/>
        </authorList>
    </citation>
    <scope>NUCLEOTIDE SEQUENCE</scope>
    <source>
        <strain evidence="2">Hildebrandi</strain>
    </source>
</reference>
<accession>A0A9K3KSB2</accession>
<dbReference type="EMBL" id="JAGRRH010000006">
    <property type="protein sequence ID" value="KAG7368842.1"/>
    <property type="molecule type" value="Genomic_DNA"/>
</dbReference>
<evidence type="ECO:0000313" key="3">
    <source>
        <dbReference type="EMBL" id="KAG7368842.1"/>
    </source>
</evidence>
<organism evidence="2 4">
    <name type="scientific">Nitzschia inconspicua</name>
    <dbReference type="NCBI Taxonomy" id="303405"/>
    <lineage>
        <taxon>Eukaryota</taxon>
        <taxon>Sar</taxon>
        <taxon>Stramenopiles</taxon>
        <taxon>Ochrophyta</taxon>
        <taxon>Bacillariophyta</taxon>
        <taxon>Bacillariophyceae</taxon>
        <taxon>Bacillariophycidae</taxon>
        <taxon>Bacillariales</taxon>
        <taxon>Bacillariaceae</taxon>
        <taxon>Nitzschia</taxon>
    </lineage>
</organism>
<dbReference type="AlphaFoldDB" id="A0A9K3KSB2"/>
<dbReference type="EMBL" id="JAGRRH010000020">
    <property type="protein sequence ID" value="KAG7348168.1"/>
    <property type="molecule type" value="Genomic_DNA"/>
</dbReference>
<keyword evidence="4" id="KW-1185">Reference proteome</keyword>
<feature type="chain" id="PRO_5039882934" description="Adhesin domain-containing protein" evidence="1">
    <location>
        <begin position="18"/>
        <end position="305"/>
    </location>
</feature>
<evidence type="ECO:0000256" key="1">
    <source>
        <dbReference type="SAM" id="SignalP"/>
    </source>
</evidence>
<feature type="signal peptide" evidence="1">
    <location>
        <begin position="1"/>
        <end position="17"/>
    </location>
</feature>
<reference evidence="2" key="1">
    <citation type="journal article" date="2021" name="Sci. Rep.">
        <title>Diploid genomic architecture of Nitzschia inconspicua, an elite biomass production diatom.</title>
        <authorList>
            <person name="Oliver A."/>
            <person name="Podell S."/>
            <person name="Pinowska A."/>
            <person name="Traller J.C."/>
            <person name="Smith S.R."/>
            <person name="McClure R."/>
            <person name="Beliaev A."/>
            <person name="Bohutskyi P."/>
            <person name="Hill E.A."/>
            <person name="Rabines A."/>
            <person name="Zheng H."/>
            <person name="Allen L.Z."/>
            <person name="Kuo A."/>
            <person name="Grigoriev I.V."/>
            <person name="Allen A.E."/>
            <person name="Hazlebeck D."/>
            <person name="Allen E.E."/>
        </authorList>
    </citation>
    <scope>NUCLEOTIDE SEQUENCE</scope>
    <source>
        <strain evidence="2">Hildebrandi</strain>
    </source>
</reference>
<protein>
    <recommendedName>
        <fullName evidence="5">Adhesin domain-containing protein</fullName>
    </recommendedName>
</protein>
<keyword evidence="1" id="KW-0732">Signal</keyword>
<dbReference type="OrthoDB" id="36606at2759"/>